<organism evidence="7 8">
    <name type="scientific">Streptomyces luteolus</name>
    <dbReference type="NCBI Taxonomy" id="3043615"/>
    <lineage>
        <taxon>Bacteria</taxon>
        <taxon>Bacillati</taxon>
        <taxon>Actinomycetota</taxon>
        <taxon>Actinomycetes</taxon>
        <taxon>Kitasatosporales</taxon>
        <taxon>Streptomycetaceae</taxon>
        <taxon>Streptomyces</taxon>
    </lineage>
</organism>
<accession>A0ABT6T1I1</accession>
<dbReference type="InterPro" id="IPR051612">
    <property type="entry name" value="Teichoic_Acid_Biosynth"/>
</dbReference>
<dbReference type="InterPro" id="IPR029044">
    <property type="entry name" value="Nucleotide-diphossugar_trans"/>
</dbReference>
<keyword evidence="5" id="KW-0777">Teichoic acid biosynthesis</keyword>
<dbReference type="EMBL" id="JASCIS010000027">
    <property type="protein sequence ID" value="MDI3421708.1"/>
    <property type="molecule type" value="Genomic_DNA"/>
</dbReference>
<evidence type="ECO:0000256" key="5">
    <source>
        <dbReference type="ARBA" id="ARBA00022944"/>
    </source>
</evidence>
<dbReference type="PANTHER" id="PTHR37316">
    <property type="entry name" value="TEICHOIC ACID GLYCEROL-PHOSPHATE PRIMASE"/>
    <property type="match status" value="1"/>
</dbReference>
<comment type="caution">
    <text evidence="7">The sequence shown here is derived from an EMBL/GenBank/DDBJ whole genome shotgun (WGS) entry which is preliminary data.</text>
</comment>
<evidence type="ECO:0000313" key="8">
    <source>
        <dbReference type="Proteomes" id="UP001237105"/>
    </source>
</evidence>
<gene>
    <name evidence="7" type="ORF">QIT00_24675</name>
</gene>
<dbReference type="InterPro" id="IPR043148">
    <property type="entry name" value="TagF_C"/>
</dbReference>
<keyword evidence="8" id="KW-1185">Reference proteome</keyword>
<dbReference type="Gene3D" id="3.40.50.12580">
    <property type="match status" value="1"/>
</dbReference>
<dbReference type="RefSeq" id="WP_282537572.1">
    <property type="nucleotide sequence ID" value="NZ_JASCIS010000027.1"/>
</dbReference>
<keyword evidence="4" id="KW-0808">Transferase</keyword>
<keyword evidence="6" id="KW-0472">Membrane</keyword>
<dbReference type="Gene3D" id="3.90.550.10">
    <property type="entry name" value="Spore Coat Polysaccharide Biosynthesis Protein SpsA, Chain A"/>
    <property type="match status" value="1"/>
</dbReference>
<dbReference type="PANTHER" id="PTHR37316:SF3">
    <property type="entry name" value="TEICHOIC ACID GLYCEROL-PHOSPHATE TRANSFERASE"/>
    <property type="match status" value="1"/>
</dbReference>
<evidence type="ECO:0000256" key="1">
    <source>
        <dbReference type="ARBA" id="ARBA00004202"/>
    </source>
</evidence>
<protein>
    <submittedName>
        <fullName evidence="7">CDP-glycerol glycerophosphotransferase family protein</fullName>
    </submittedName>
</protein>
<comment type="subcellular location">
    <subcellularLocation>
        <location evidence="1">Cell membrane</location>
        <topology evidence="1">Peripheral membrane protein</topology>
    </subcellularLocation>
</comment>
<reference evidence="7 8" key="1">
    <citation type="submission" date="2023-05" db="EMBL/GenBank/DDBJ databases">
        <title>Draft genome sequence of Streptomyces sp. B-S-A12 isolated from a cave soil in Thailand.</title>
        <authorList>
            <person name="Chamroensaksri N."/>
            <person name="Muangham S."/>
        </authorList>
    </citation>
    <scope>NUCLEOTIDE SEQUENCE [LARGE SCALE GENOMIC DNA]</scope>
    <source>
        <strain evidence="7 8">B-S-A12</strain>
    </source>
</reference>
<dbReference type="InterPro" id="IPR043149">
    <property type="entry name" value="TagF_N"/>
</dbReference>
<name>A0ABT6T1I1_9ACTN</name>
<evidence type="ECO:0000256" key="4">
    <source>
        <dbReference type="ARBA" id="ARBA00022679"/>
    </source>
</evidence>
<evidence type="ECO:0000256" key="2">
    <source>
        <dbReference type="ARBA" id="ARBA00010488"/>
    </source>
</evidence>
<comment type="similarity">
    <text evidence="2">Belongs to the CDP-glycerol glycerophosphotransferase family.</text>
</comment>
<dbReference type="Pfam" id="PF04464">
    <property type="entry name" value="Glyphos_transf"/>
    <property type="match status" value="1"/>
</dbReference>
<dbReference type="InterPro" id="IPR007554">
    <property type="entry name" value="Glycerophosphate_synth"/>
</dbReference>
<evidence type="ECO:0000313" key="7">
    <source>
        <dbReference type="EMBL" id="MDI3421708.1"/>
    </source>
</evidence>
<dbReference type="SUPFAM" id="SSF53756">
    <property type="entry name" value="UDP-Glycosyltransferase/glycogen phosphorylase"/>
    <property type="match status" value="1"/>
</dbReference>
<dbReference type="Proteomes" id="UP001237105">
    <property type="component" value="Unassembled WGS sequence"/>
</dbReference>
<sequence>MNTPEFSVVVTLGDDPDAMTATAESALGQSLRSVEVVLVGDRTDADVRRTATLLTARHPDRVRVIDAPQEVRGAAALRNLGLDAAHGRHVLLLDSGERLHAHALRNLLQAARRTDADLVAGRWTRLAGPGGKQQGPPWQDALHARTRTVTDLAKAPELVARDALVSGFCLRRDAMDRHALRHAEDLARSEVHFGVRAALAARRITLVPNLIVTHRAPVDHGTDLHALLEASGRIGLQLARRDLTELRDARERAFVSDQLLPLARGFLRLPRGERAELAAQAHARLTAHIAPERWADLPPAERMCVTLLAAGEPDGVQAAAYALARPGTVVSPLVERDGRVDWSAAHPSDVSELGHQHRPFEALRLFNRLTRCTAEAGRLDLAGEIVLPLDKLPAATDVTVRLELRLRGGKKVFRLPVDEAVHHGERLGWRLRVDPALLPVRGMSERIWDTRIVLTAGGESALAEVFAEREVVGKGSRFPARPRLFGRFSADTWLPYATAGHHLALELQACRRPARTIRRLTTYVTHFRPTRKARQLRGTLRQKRDRLHSGSVKVRVYNRLLVKLPVRRRSVVFEAHMGKAYGDSPRAIHEELRARGLKVRSTWSHAASPTGFPDDARLVRRWSWRYLWALARAEFWVDNQGFPHALDKPAHTTYLQTWHGSAYKRMGFDETRVRMQNTPQRAKLQRAVDRFDHFLVRSEHDVRTLARAYRLPEKKLLPLGYPRNDRLVAARERDETEGRFPRPELAARLGIPDHQKTVLYAPTFRGTPKDGRAHQLRLDVRKFTERLGDGHVLLVRAHYMERAELPVCAPGTLLDVSGHHDVSELLCLADVLVTDYSSIMFDYALLDRPIVLFAPDLDAYAAERGSYFDLRERAPGPVVETEDELLRTLADLKRADTGHAERRRAFAAEFGAHDRGDSARAVVDALFARPARRNRT</sequence>
<dbReference type="CDD" id="cd00761">
    <property type="entry name" value="Glyco_tranf_GTA_type"/>
    <property type="match status" value="1"/>
</dbReference>
<proteinExistence type="inferred from homology"/>
<dbReference type="Gene3D" id="3.40.50.11820">
    <property type="match status" value="1"/>
</dbReference>
<dbReference type="Pfam" id="PF13641">
    <property type="entry name" value="Glyco_tranf_2_3"/>
    <property type="match status" value="1"/>
</dbReference>
<evidence type="ECO:0000256" key="3">
    <source>
        <dbReference type="ARBA" id="ARBA00022475"/>
    </source>
</evidence>
<dbReference type="SUPFAM" id="SSF53448">
    <property type="entry name" value="Nucleotide-diphospho-sugar transferases"/>
    <property type="match status" value="1"/>
</dbReference>
<evidence type="ECO:0000256" key="6">
    <source>
        <dbReference type="ARBA" id="ARBA00023136"/>
    </source>
</evidence>
<keyword evidence="3" id="KW-1003">Cell membrane</keyword>